<dbReference type="Gene3D" id="2.40.40.10">
    <property type="entry name" value="RlpA-like domain"/>
    <property type="match status" value="1"/>
</dbReference>
<evidence type="ECO:0000313" key="4">
    <source>
        <dbReference type="EMBL" id="KAB5592019.1"/>
    </source>
</evidence>
<name>A0A5N5QK52_9AGAM</name>
<feature type="domain" description="RlpA-like protein double-psi beta-barrel" evidence="3">
    <location>
        <begin position="43"/>
        <end position="139"/>
    </location>
</feature>
<dbReference type="OrthoDB" id="406505at2759"/>
<dbReference type="Pfam" id="PF03330">
    <property type="entry name" value="DPBB_1"/>
    <property type="match status" value="1"/>
</dbReference>
<comment type="caution">
    <text evidence="4">The sequence shown here is derived from an EMBL/GenBank/DDBJ whole genome shotgun (WGS) entry which is preliminary data.</text>
</comment>
<dbReference type="PANTHER" id="PTHR31836:SF28">
    <property type="entry name" value="SRCR DOMAIN-CONTAINING PROTEIN-RELATED"/>
    <property type="match status" value="1"/>
</dbReference>
<feature type="chain" id="PRO_5024428207" evidence="2">
    <location>
        <begin position="24"/>
        <end position="143"/>
    </location>
</feature>
<evidence type="ECO:0000256" key="2">
    <source>
        <dbReference type="SAM" id="SignalP"/>
    </source>
</evidence>
<reference evidence="4 5" key="1">
    <citation type="journal article" date="2019" name="Fungal Biol. Biotechnol.">
        <title>Draft genome sequence of fastidious pathogen Ceratobasidium theobromae, which causes vascular-streak dieback in Theobroma cacao.</title>
        <authorList>
            <person name="Ali S.S."/>
            <person name="Asman A."/>
            <person name="Shao J."/>
            <person name="Firmansyah A.P."/>
            <person name="Susilo A.W."/>
            <person name="Rosmana A."/>
            <person name="McMahon P."/>
            <person name="Junaid M."/>
            <person name="Guest D."/>
            <person name="Kheng T.Y."/>
            <person name="Meinhardt L.W."/>
            <person name="Bailey B.A."/>
        </authorList>
    </citation>
    <scope>NUCLEOTIDE SEQUENCE [LARGE SCALE GENOMIC DNA]</scope>
    <source>
        <strain evidence="4 5">CT2</strain>
    </source>
</reference>
<evidence type="ECO:0000256" key="1">
    <source>
        <dbReference type="ARBA" id="ARBA00022729"/>
    </source>
</evidence>
<dbReference type="AlphaFoldDB" id="A0A5N5QK52"/>
<dbReference type="InterPro" id="IPR009009">
    <property type="entry name" value="RlpA-like_DPBB"/>
</dbReference>
<evidence type="ECO:0000259" key="3">
    <source>
        <dbReference type="Pfam" id="PF03330"/>
    </source>
</evidence>
<keyword evidence="1 2" id="KW-0732">Signal</keyword>
<accession>A0A5N5QK52</accession>
<sequence length="143" mass="15419">MYSFTKFVVSAACALAFSGIAVAIPSNMRAHQLHAARAKGGRNGQATYYNTEENNGACGWYNKNNEHVIAISQGLWDETSNGQGGSSSCGRTANINYQGKSVTVTVVDLCPECAYNDIDMSPSAFEALENKDAGRLHVSWKFN</sequence>
<dbReference type="CDD" id="cd22191">
    <property type="entry name" value="DPBB_RlpA_EXP_N-like"/>
    <property type="match status" value="1"/>
</dbReference>
<dbReference type="Proteomes" id="UP000383932">
    <property type="component" value="Unassembled WGS sequence"/>
</dbReference>
<gene>
    <name evidence="4" type="ORF">CTheo_4543</name>
</gene>
<dbReference type="SUPFAM" id="SSF50685">
    <property type="entry name" value="Barwin-like endoglucanases"/>
    <property type="match status" value="1"/>
</dbReference>
<dbReference type="EMBL" id="SSOP01000079">
    <property type="protein sequence ID" value="KAB5592019.1"/>
    <property type="molecule type" value="Genomic_DNA"/>
</dbReference>
<dbReference type="InterPro" id="IPR036908">
    <property type="entry name" value="RlpA-like_sf"/>
</dbReference>
<keyword evidence="5" id="KW-1185">Reference proteome</keyword>
<feature type="signal peptide" evidence="2">
    <location>
        <begin position="1"/>
        <end position="23"/>
    </location>
</feature>
<dbReference type="PANTHER" id="PTHR31836">
    <property type="match status" value="1"/>
</dbReference>
<dbReference type="InterPro" id="IPR051477">
    <property type="entry name" value="Expansin_CellWall"/>
</dbReference>
<evidence type="ECO:0000313" key="5">
    <source>
        <dbReference type="Proteomes" id="UP000383932"/>
    </source>
</evidence>
<organism evidence="4 5">
    <name type="scientific">Ceratobasidium theobromae</name>
    <dbReference type="NCBI Taxonomy" id="1582974"/>
    <lineage>
        <taxon>Eukaryota</taxon>
        <taxon>Fungi</taxon>
        <taxon>Dikarya</taxon>
        <taxon>Basidiomycota</taxon>
        <taxon>Agaricomycotina</taxon>
        <taxon>Agaricomycetes</taxon>
        <taxon>Cantharellales</taxon>
        <taxon>Ceratobasidiaceae</taxon>
        <taxon>Ceratobasidium</taxon>
    </lineage>
</organism>
<proteinExistence type="predicted"/>
<protein>
    <submittedName>
        <fullName evidence="4">Putative effector protein</fullName>
    </submittedName>
</protein>